<evidence type="ECO:0000313" key="1">
    <source>
        <dbReference type="EMBL" id="VYT54806.1"/>
    </source>
</evidence>
<name>A0A6N2XM28_9BACE</name>
<sequence length="119" mass="13889">MKDNILSLPNDVLGDIFREIYSEYEKSIRSMFTAPVCDLEITAQQVAKAFDKRGLIEYAPQFYIFATGVFIGIKNRKNPYQEINEWVAAYRMAKEMNVNVSDIDPRKAFEYYLSKNKKL</sequence>
<gene>
    <name evidence="1" type="ORF">BFLFYP10_04859</name>
</gene>
<protein>
    <submittedName>
        <fullName evidence="1">Uncharacterized protein</fullName>
    </submittedName>
</protein>
<dbReference type="RefSeq" id="WP_010538140.1">
    <property type="nucleotide sequence ID" value="NZ_CACRSZ010000099.1"/>
</dbReference>
<proteinExistence type="predicted"/>
<dbReference type="AlphaFoldDB" id="A0A6N2XM28"/>
<organism evidence="1">
    <name type="scientific">Bacteroides faecis</name>
    <dbReference type="NCBI Taxonomy" id="674529"/>
    <lineage>
        <taxon>Bacteria</taxon>
        <taxon>Pseudomonadati</taxon>
        <taxon>Bacteroidota</taxon>
        <taxon>Bacteroidia</taxon>
        <taxon>Bacteroidales</taxon>
        <taxon>Bacteroidaceae</taxon>
        <taxon>Bacteroides</taxon>
    </lineage>
</organism>
<dbReference type="EMBL" id="CACRSZ010000099">
    <property type="protein sequence ID" value="VYT54806.1"/>
    <property type="molecule type" value="Genomic_DNA"/>
</dbReference>
<accession>A0A6N2XM28</accession>
<reference evidence="1" key="1">
    <citation type="submission" date="2019-11" db="EMBL/GenBank/DDBJ databases">
        <authorList>
            <person name="Feng L."/>
        </authorList>
    </citation>
    <scope>NUCLEOTIDE SEQUENCE</scope>
    <source>
        <strain evidence="1">BfaecisLFYP10</strain>
    </source>
</reference>